<dbReference type="EMBL" id="JAJSOF020000001">
    <property type="protein sequence ID" value="KAJ4451901.1"/>
    <property type="molecule type" value="Genomic_DNA"/>
</dbReference>
<organism evidence="1 2">
    <name type="scientific">Periplaneta americana</name>
    <name type="common">American cockroach</name>
    <name type="synonym">Blatta americana</name>
    <dbReference type="NCBI Taxonomy" id="6978"/>
    <lineage>
        <taxon>Eukaryota</taxon>
        <taxon>Metazoa</taxon>
        <taxon>Ecdysozoa</taxon>
        <taxon>Arthropoda</taxon>
        <taxon>Hexapoda</taxon>
        <taxon>Insecta</taxon>
        <taxon>Pterygota</taxon>
        <taxon>Neoptera</taxon>
        <taxon>Polyneoptera</taxon>
        <taxon>Dictyoptera</taxon>
        <taxon>Blattodea</taxon>
        <taxon>Blattoidea</taxon>
        <taxon>Blattidae</taxon>
        <taxon>Blattinae</taxon>
        <taxon>Periplaneta</taxon>
    </lineage>
</organism>
<dbReference type="Proteomes" id="UP001148838">
    <property type="component" value="Unassembled WGS sequence"/>
</dbReference>
<reference evidence="1 2" key="1">
    <citation type="journal article" date="2022" name="Allergy">
        <title>Genome assembly and annotation of Periplaneta americana reveal a comprehensive cockroach allergen profile.</title>
        <authorList>
            <person name="Wang L."/>
            <person name="Xiong Q."/>
            <person name="Saelim N."/>
            <person name="Wang L."/>
            <person name="Nong W."/>
            <person name="Wan A.T."/>
            <person name="Shi M."/>
            <person name="Liu X."/>
            <person name="Cao Q."/>
            <person name="Hui J.H.L."/>
            <person name="Sookrung N."/>
            <person name="Leung T.F."/>
            <person name="Tungtrongchitr A."/>
            <person name="Tsui S.K.W."/>
        </authorList>
    </citation>
    <scope>NUCLEOTIDE SEQUENCE [LARGE SCALE GENOMIC DNA]</scope>
    <source>
        <strain evidence="1">PWHHKU_190912</strain>
    </source>
</reference>
<accession>A0ABQ8TYT0</accession>
<keyword evidence="2" id="KW-1185">Reference proteome</keyword>
<evidence type="ECO:0000313" key="2">
    <source>
        <dbReference type="Proteomes" id="UP001148838"/>
    </source>
</evidence>
<evidence type="ECO:0000313" key="1">
    <source>
        <dbReference type="EMBL" id="KAJ4451901.1"/>
    </source>
</evidence>
<sequence length="136" mass="16590">MKQEIEKMGLKADGTSDETRIDDGWKTIREIITTTAEETIGTTCRPKRNDWFDDECRIVTEEKNKVHLKLLQRRSTRSLTEQYRNKRREEKYIHRKKKRKFENDRLLEIELCREHKETKTLYKFVNNERKSFKPKV</sequence>
<gene>
    <name evidence="1" type="ORF">ANN_03379</name>
</gene>
<protein>
    <submittedName>
        <fullName evidence="1">Uncharacterized protein</fullName>
    </submittedName>
</protein>
<comment type="caution">
    <text evidence="1">The sequence shown here is derived from an EMBL/GenBank/DDBJ whole genome shotgun (WGS) entry which is preliminary data.</text>
</comment>
<proteinExistence type="predicted"/>
<name>A0ABQ8TYT0_PERAM</name>